<dbReference type="GO" id="GO:0034330">
    <property type="term" value="P:cell junction organization"/>
    <property type="evidence" value="ECO:0007669"/>
    <property type="project" value="UniProtKB-ARBA"/>
</dbReference>
<dbReference type="SUPFAM" id="SSF50044">
    <property type="entry name" value="SH3-domain"/>
    <property type="match status" value="1"/>
</dbReference>
<dbReference type="InterPro" id="IPR050716">
    <property type="entry name" value="MAGUK"/>
</dbReference>
<dbReference type="PROSITE" id="PS50052">
    <property type="entry name" value="GUANYLATE_KINASE_2"/>
    <property type="match status" value="1"/>
</dbReference>
<dbReference type="PROSITE" id="PS00856">
    <property type="entry name" value="GUANYLATE_KINASE_1"/>
    <property type="match status" value="1"/>
</dbReference>
<evidence type="ECO:0000256" key="2">
    <source>
        <dbReference type="ARBA" id="ARBA00022443"/>
    </source>
</evidence>
<dbReference type="FunFam" id="3.30.63.10:FF:000002">
    <property type="entry name" value="Guanylate kinase 1"/>
    <property type="match status" value="1"/>
</dbReference>
<name>A0A914EM71_9BILA</name>
<reference evidence="8" key="1">
    <citation type="submission" date="2022-11" db="UniProtKB">
        <authorList>
            <consortium name="WormBaseParasite"/>
        </authorList>
    </citation>
    <scope>IDENTIFICATION</scope>
</reference>
<evidence type="ECO:0000256" key="3">
    <source>
        <dbReference type="PROSITE-ProRule" id="PRU00192"/>
    </source>
</evidence>
<dbReference type="InterPro" id="IPR008144">
    <property type="entry name" value="Guanylate_kin-like_dom"/>
</dbReference>
<dbReference type="Proteomes" id="UP000887540">
    <property type="component" value="Unplaced"/>
</dbReference>
<dbReference type="PANTHER" id="PTHR23122">
    <property type="entry name" value="MEMBRANE-ASSOCIATED GUANYLATE KINASE MAGUK"/>
    <property type="match status" value="1"/>
</dbReference>
<dbReference type="InterPro" id="IPR008145">
    <property type="entry name" value="GK/Ca_channel_bsu"/>
</dbReference>
<evidence type="ECO:0000259" key="6">
    <source>
        <dbReference type="PROSITE" id="PS50052"/>
    </source>
</evidence>
<dbReference type="InterPro" id="IPR036028">
    <property type="entry name" value="SH3-like_dom_sf"/>
</dbReference>
<keyword evidence="2 3" id="KW-0728">SH3 domain</keyword>
<evidence type="ECO:0000256" key="4">
    <source>
        <dbReference type="SAM" id="MobiDB-lite"/>
    </source>
</evidence>
<comment type="similarity">
    <text evidence="1">Belongs to the MAGUK family.</text>
</comment>
<keyword evidence="7" id="KW-1185">Reference proteome</keyword>
<dbReference type="WBParaSite" id="ACRNAN_scaffold921.g30285.t1">
    <property type="protein sequence ID" value="ACRNAN_scaffold921.g30285.t1"/>
    <property type="gene ID" value="ACRNAN_scaffold921.g30285"/>
</dbReference>
<dbReference type="Gene3D" id="2.30.30.40">
    <property type="entry name" value="SH3 Domains"/>
    <property type="match status" value="1"/>
</dbReference>
<sequence>MVNTGSEDERQAEIDQLRATATNLSQCLNALQQRMDELEIGRNETSSKTPQDNHTDDQKFINDGPHTSDVQVDQRETITIDPSTGVRKRTVVTEKVITTRTYQPLSSPTDSKKFNISDTENSIERHLNTILAQAYEARMVSVNSDDLRKVDVELICGEPVVTRVTPEISNLIHPGDTIIEVNGNPVHNKKELYGNDGVVRLKLVTSTIYNAPMVFCRALADYNSDLDSKKPIDSLSISIKRGDILQILSTDGDWMQARKVNDLSRVGLVPKSLKGEQVAMLTPYGRRVLVLLGANGVGRRTLKSMLLSQMPHHFGSIIPLTSRAPRPGEQHGREYEFVTKEYMRELIRKGEMVEWGELGGEIYGTSAESVRRVVRSGRVCVLDVAPQAMKYMYSAEFMPFVVVLSPPPFDELVQINKLRGATAKTEAQLHTICEQNEQLLHCEYAQYFDLILVNRNHDISFRRLLDSLNTLKQEPQWVPLSWLC</sequence>
<feature type="domain" description="SH3" evidence="5">
    <location>
        <begin position="211"/>
        <end position="279"/>
    </location>
</feature>
<dbReference type="InterPro" id="IPR001452">
    <property type="entry name" value="SH3_domain"/>
</dbReference>
<feature type="domain" description="Guanylate kinase-like" evidence="6">
    <location>
        <begin position="286"/>
        <end position="469"/>
    </location>
</feature>
<dbReference type="InterPro" id="IPR020590">
    <property type="entry name" value="Guanylate_kinase_CS"/>
</dbReference>
<dbReference type="SMART" id="SM00072">
    <property type="entry name" value="GuKc"/>
    <property type="match status" value="1"/>
</dbReference>
<dbReference type="AlphaFoldDB" id="A0A914EM71"/>
<evidence type="ECO:0000313" key="7">
    <source>
        <dbReference type="Proteomes" id="UP000887540"/>
    </source>
</evidence>
<feature type="compositionally biased region" description="Basic and acidic residues" evidence="4">
    <location>
        <begin position="51"/>
        <end position="60"/>
    </location>
</feature>
<evidence type="ECO:0000256" key="1">
    <source>
        <dbReference type="ARBA" id="ARBA00007014"/>
    </source>
</evidence>
<organism evidence="7 8">
    <name type="scientific">Acrobeloides nanus</name>
    <dbReference type="NCBI Taxonomy" id="290746"/>
    <lineage>
        <taxon>Eukaryota</taxon>
        <taxon>Metazoa</taxon>
        <taxon>Ecdysozoa</taxon>
        <taxon>Nematoda</taxon>
        <taxon>Chromadorea</taxon>
        <taxon>Rhabditida</taxon>
        <taxon>Tylenchina</taxon>
        <taxon>Cephalobomorpha</taxon>
        <taxon>Cephaloboidea</taxon>
        <taxon>Cephalobidae</taxon>
        <taxon>Acrobeloides</taxon>
    </lineage>
</organism>
<evidence type="ECO:0000259" key="5">
    <source>
        <dbReference type="PROSITE" id="PS50002"/>
    </source>
</evidence>
<evidence type="ECO:0000313" key="8">
    <source>
        <dbReference type="WBParaSite" id="ACRNAN_scaffold921.g30285.t1"/>
    </source>
</evidence>
<dbReference type="Pfam" id="PF00625">
    <property type="entry name" value="Guanylate_kin"/>
    <property type="match status" value="1"/>
</dbReference>
<accession>A0A914EM71</accession>
<dbReference type="InterPro" id="IPR027417">
    <property type="entry name" value="P-loop_NTPase"/>
</dbReference>
<dbReference type="SMART" id="SM00326">
    <property type="entry name" value="SH3"/>
    <property type="match status" value="1"/>
</dbReference>
<feature type="region of interest" description="Disordered" evidence="4">
    <location>
        <begin position="43"/>
        <end position="70"/>
    </location>
</feature>
<dbReference type="SUPFAM" id="SSF52540">
    <property type="entry name" value="P-loop containing nucleoside triphosphate hydrolases"/>
    <property type="match status" value="1"/>
</dbReference>
<proteinExistence type="inferred from homology"/>
<dbReference type="PROSITE" id="PS50002">
    <property type="entry name" value="SH3"/>
    <property type="match status" value="1"/>
</dbReference>
<protein>
    <submittedName>
        <fullName evidence="8">Uncharacterized protein</fullName>
    </submittedName>
</protein>
<dbReference type="Gene3D" id="3.40.50.300">
    <property type="entry name" value="P-loop containing nucleotide triphosphate hydrolases"/>
    <property type="match status" value="1"/>
</dbReference>